<accession>A0ABN6GFZ9</accession>
<reference evidence="3 4" key="1">
    <citation type="submission" date="2021-04" db="EMBL/GenBank/DDBJ databases">
        <title>Complete genome sequencing of Allochromatium tepidum strain NZ.</title>
        <authorList>
            <person name="Tsukatani Y."/>
            <person name="Mori H."/>
        </authorList>
    </citation>
    <scope>NUCLEOTIDE SEQUENCE [LARGE SCALE GENOMIC DNA]</scope>
    <source>
        <strain evidence="3 4">NZ</strain>
    </source>
</reference>
<protein>
    <submittedName>
        <fullName evidence="3">Uncharacterized protein</fullName>
    </submittedName>
</protein>
<name>A0ABN6GFZ9_9GAMM</name>
<proteinExistence type="predicted"/>
<sequence>MLTEVRACCDLQSDRLAAWWPVGGVRLIWGRNGLQTEAHAGSACGQPAHLNANIGNFMLCFDISNAAALRAVSAEIAAETAMVQRSVYWLRAPVTHLTALLKRCNTFLETGDRLWAYPLGASRALWRMGEDTAPSLIPIATHHW</sequence>
<evidence type="ECO:0000256" key="1">
    <source>
        <dbReference type="ARBA" id="ARBA00022722"/>
    </source>
</evidence>
<dbReference type="RefSeq" id="WP_213379322.1">
    <property type="nucleotide sequence ID" value="NZ_AP024563.1"/>
</dbReference>
<dbReference type="Pfam" id="PF09827">
    <property type="entry name" value="CRISPR_Cas2"/>
    <property type="match status" value="1"/>
</dbReference>
<keyword evidence="2" id="KW-0378">Hydrolase</keyword>
<keyword evidence="4" id="KW-1185">Reference proteome</keyword>
<evidence type="ECO:0000256" key="2">
    <source>
        <dbReference type="ARBA" id="ARBA00022801"/>
    </source>
</evidence>
<organism evidence="3 4">
    <name type="scientific">Allochromatium tepidum</name>
    <dbReference type="NCBI Taxonomy" id="553982"/>
    <lineage>
        <taxon>Bacteria</taxon>
        <taxon>Pseudomonadati</taxon>
        <taxon>Pseudomonadota</taxon>
        <taxon>Gammaproteobacteria</taxon>
        <taxon>Chromatiales</taxon>
        <taxon>Chromatiaceae</taxon>
        <taxon>Allochromatium</taxon>
    </lineage>
</organism>
<dbReference type="Gene3D" id="3.30.70.240">
    <property type="match status" value="1"/>
</dbReference>
<dbReference type="Proteomes" id="UP000680679">
    <property type="component" value="Chromosome"/>
</dbReference>
<dbReference type="EMBL" id="AP024563">
    <property type="protein sequence ID" value="BCU08283.1"/>
    <property type="molecule type" value="Genomic_DNA"/>
</dbReference>
<evidence type="ECO:0000313" key="4">
    <source>
        <dbReference type="Proteomes" id="UP000680679"/>
    </source>
</evidence>
<keyword evidence="1" id="KW-0540">Nuclease</keyword>
<evidence type="ECO:0000313" key="3">
    <source>
        <dbReference type="EMBL" id="BCU08283.1"/>
    </source>
</evidence>
<dbReference type="InterPro" id="IPR019199">
    <property type="entry name" value="Virulence_VapD/CRISPR_Cas2"/>
</dbReference>
<dbReference type="SUPFAM" id="SSF143430">
    <property type="entry name" value="TTP0101/SSO1404-like"/>
    <property type="match status" value="1"/>
</dbReference>
<gene>
    <name evidence="3" type="ORF">Atep_29600</name>
</gene>